<sequence>MSCCWGSRSSSRASFEKNVEIIGEKVKVVVSEPTSDTGSLVIHDEEAMEAYMDQLSKLIEKFEKVASRLEACGAAKPTLPPKPATLSFEKGSPNVVVTFFFTAA</sequence>
<keyword evidence="1" id="KW-1185">Reference proteome</keyword>
<proteinExistence type="predicted"/>
<accession>A0AAF3FKU6</accession>
<name>A0AAF3FKU6_9BILA</name>
<evidence type="ECO:0000313" key="2">
    <source>
        <dbReference type="WBParaSite" id="MBELARI_LOCUS7738"/>
    </source>
</evidence>
<organism evidence="1 2">
    <name type="scientific">Mesorhabditis belari</name>
    <dbReference type="NCBI Taxonomy" id="2138241"/>
    <lineage>
        <taxon>Eukaryota</taxon>
        <taxon>Metazoa</taxon>
        <taxon>Ecdysozoa</taxon>
        <taxon>Nematoda</taxon>
        <taxon>Chromadorea</taxon>
        <taxon>Rhabditida</taxon>
        <taxon>Rhabditina</taxon>
        <taxon>Rhabditomorpha</taxon>
        <taxon>Rhabditoidea</taxon>
        <taxon>Rhabditidae</taxon>
        <taxon>Mesorhabditinae</taxon>
        <taxon>Mesorhabditis</taxon>
    </lineage>
</organism>
<dbReference type="WBParaSite" id="MBELARI_LOCUS7738">
    <property type="protein sequence ID" value="MBELARI_LOCUS7738"/>
    <property type="gene ID" value="MBELARI_LOCUS7738"/>
</dbReference>
<protein>
    <submittedName>
        <fullName evidence="2">Uncharacterized protein</fullName>
    </submittedName>
</protein>
<dbReference type="Proteomes" id="UP000887575">
    <property type="component" value="Unassembled WGS sequence"/>
</dbReference>
<reference evidence="2" key="1">
    <citation type="submission" date="2024-02" db="UniProtKB">
        <authorList>
            <consortium name="WormBaseParasite"/>
        </authorList>
    </citation>
    <scope>IDENTIFICATION</scope>
</reference>
<evidence type="ECO:0000313" key="1">
    <source>
        <dbReference type="Proteomes" id="UP000887575"/>
    </source>
</evidence>
<dbReference type="AlphaFoldDB" id="A0AAF3FKU6"/>